<evidence type="ECO:0000313" key="2">
    <source>
        <dbReference type="EMBL" id="GFN79123.1"/>
    </source>
</evidence>
<dbReference type="AlphaFoldDB" id="A0AAV3Y872"/>
<keyword evidence="1" id="KW-0732">Signal</keyword>
<comment type="caution">
    <text evidence="2">The sequence shown here is derived from an EMBL/GenBank/DDBJ whole genome shotgun (WGS) entry which is preliminary data.</text>
</comment>
<keyword evidence="3" id="KW-1185">Reference proteome</keyword>
<accession>A0AAV3Y872</accession>
<gene>
    <name evidence="2" type="ORF">PoB_000562900</name>
</gene>
<reference evidence="2 3" key="1">
    <citation type="journal article" date="2021" name="Elife">
        <title>Chloroplast acquisition without the gene transfer in kleptoplastic sea slugs, Plakobranchus ocellatus.</title>
        <authorList>
            <person name="Maeda T."/>
            <person name="Takahashi S."/>
            <person name="Yoshida T."/>
            <person name="Shimamura S."/>
            <person name="Takaki Y."/>
            <person name="Nagai Y."/>
            <person name="Toyoda A."/>
            <person name="Suzuki Y."/>
            <person name="Arimoto A."/>
            <person name="Ishii H."/>
            <person name="Satoh N."/>
            <person name="Nishiyama T."/>
            <person name="Hasebe M."/>
            <person name="Maruyama T."/>
            <person name="Minagawa J."/>
            <person name="Obokata J."/>
            <person name="Shigenobu S."/>
        </authorList>
    </citation>
    <scope>NUCLEOTIDE SEQUENCE [LARGE SCALE GENOMIC DNA]</scope>
</reference>
<name>A0AAV3Y872_9GAST</name>
<evidence type="ECO:0000256" key="1">
    <source>
        <dbReference type="SAM" id="SignalP"/>
    </source>
</evidence>
<evidence type="ECO:0000313" key="3">
    <source>
        <dbReference type="Proteomes" id="UP000735302"/>
    </source>
</evidence>
<feature type="chain" id="PRO_5043315673" evidence="1">
    <location>
        <begin position="40"/>
        <end position="116"/>
    </location>
</feature>
<dbReference type="EMBL" id="BLXT01000641">
    <property type="protein sequence ID" value="GFN79123.1"/>
    <property type="molecule type" value="Genomic_DNA"/>
</dbReference>
<sequence length="116" mass="12895">MGSSSLLQAAQFKSVLKMSRHWLMMLLLGLAMLVWSSDGAVVTGLQRKTRQWQASSYATYDRSENPSPQQFRQDADWFHGAVGDAILTAAGTLNNGFTNVNEALYSVGEFFKEIFP</sequence>
<feature type="signal peptide" evidence="1">
    <location>
        <begin position="1"/>
        <end position="39"/>
    </location>
</feature>
<protein>
    <submittedName>
        <fullName evidence="2">Uncharacterized protein</fullName>
    </submittedName>
</protein>
<dbReference type="Proteomes" id="UP000735302">
    <property type="component" value="Unassembled WGS sequence"/>
</dbReference>
<organism evidence="2 3">
    <name type="scientific">Plakobranchus ocellatus</name>
    <dbReference type="NCBI Taxonomy" id="259542"/>
    <lineage>
        <taxon>Eukaryota</taxon>
        <taxon>Metazoa</taxon>
        <taxon>Spiralia</taxon>
        <taxon>Lophotrochozoa</taxon>
        <taxon>Mollusca</taxon>
        <taxon>Gastropoda</taxon>
        <taxon>Heterobranchia</taxon>
        <taxon>Euthyneura</taxon>
        <taxon>Panpulmonata</taxon>
        <taxon>Sacoglossa</taxon>
        <taxon>Placobranchoidea</taxon>
        <taxon>Plakobranchidae</taxon>
        <taxon>Plakobranchus</taxon>
    </lineage>
</organism>
<proteinExistence type="predicted"/>